<evidence type="ECO:0000313" key="3">
    <source>
        <dbReference type="EMBL" id="KAK9102949.1"/>
    </source>
</evidence>
<accession>A0AAP0F0Z3</accession>
<feature type="region of interest" description="Disordered" evidence="1">
    <location>
        <begin position="252"/>
        <end position="295"/>
    </location>
</feature>
<proteinExistence type="predicted"/>
<evidence type="ECO:0000256" key="1">
    <source>
        <dbReference type="SAM" id="MobiDB-lite"/>
    </source>
</evidence>
<name>A0AAP0F0Z3_9MAGN</name>
<dbReference type="InterPro" id="IPR005162">
    <property type="entry name" value="Retrotrans_gag_dom"/>
</dbReference>
<dbReference type="Proteomes" id="UP001417504">
    <property type="component" value="Unassembled WGS sequence"/>
</dbReference>
<sequence length="406" mass="45719">METPVATNSTAPIPLAAVPEGIVDATGTPIEAETPPLQTEIVQTMETPTMPIVAAETTPVTTPVTTPEKSTKATAEARQWREFKRHDPVKFFGGTDVTAAELFLKNHEKIHTIIATEDHMRATISSSMLQGEADDWWTTIITTRGTPRDWIDFKTQFNQKYFPPTVLRAKRNEFMALRQSTDESVMDYMGRFIALLPYAGGSADTETDRVYYFTEGLLPTIGGSVVTTQPETLQIAYERSLARESYLLTHPDEVRANRAETRSDSHYQQDRKRKRSRWDNREHRAQSVGSVAQQTTRLVQAVPPVPSFASHSPQSNRLDQPMQSSDFENRMLIEELGRGARRGLVRLKLMVLHRDEARVRLRGRRITVRVTDADRSVWPPSRSALTKKSIVAKITKHAERACSGCC</sequence>
<feature type="domain" description="Retrotransposon gag" evidence="2">
    <location>
        <begin position="126"/>
        <end position="218"/>
    </location>
</feature>
<dbReference type="AlphaFoldDB" id="A0AAP0F0Z3"/>
<dbReference type="PANTHER" id="PTHR33223">
    <property type="entry name" value="CCHC-TYPE DOMAIN-CONTAINING PROTEIN"/>
    <property type="match status" value="1"/>
</dbReference>
<protein>
    <recommendedName>
        <fullName evidence="2">Retrotransposon gag domain-containing protein</fullName>
    </recommendedName>
</protein>
<dbReference type="EMBL" id="JBBNAE010000008">
    <property type="protein sequence ID" value="KAK9102949.1"/>
    <property type="molecule type" value="Genomic_DNA"/>
</dbReference>
<dbReference type="PANTHER" id="PTHR33223:SF11">
    <property type="entry name" value="ELEMENT PROTEIN, PUTATIVE-RELATED"/>
    <property type="match status" value="1"/>
</dbReference>
<feature type="compositionally biased region" description="Basic and acidic residues" evidence="1">
    <location>
        <begin position="252"/>
        <end position="270"/>
    </location>
</feature>
<evidence type="ECO:0000259" key="2">
    <source>
        <dbReference type="Pfam" id="PF03732"/>
    </source>
</evidence>
<evidence type="ECO:0000313" key="4">
    <source>
        <dbReference type="Proteomes" id="UP001417504"/>
    </source>
</evidence>
<reference evidence="3 4" key="1">
    <citation type="submission" date="2024-01" db="EMBL/GenBank/DDBJ databases">
        <title>Genome assemblies of Stephania.</title>
        <authorList>
            <person name="Yang L."/>
        </authorList>
    </citation>
    <scope>NUCLEOTIDE SEQUENCE [LARGE SCALE GENOMIC DNA]</scope>
    <source>
        <strain evidence="3">QJT</strain>
        <tissue evidence="3">Leaf</tissue>
    </source>
</reference>
<organism evidence="3 4">
    <name type="scientific">Stephania japonica</name>
    <dbReference type="NCBI Taxonomy" id="461633"/>
    <lineage>
        <taxon>Eukaryota</taxon>
        <taxon>Viridiplantae</taxon>
        <taxon>Streptophyta</taxon>
        <taxon>Embryophyta</taxon>
        <taxon>Tracheophyta</taxon>
        <taxon>Spermatophyta</taxon>
        <taxon>Magnoliopsida</taxon>
        <taxon>Ranunculales</taxon>
        <taxon>Menispermaceae</taxon>
        <taxon>Menispermoideae</taxon>
        <taxon>Cissampelideae</taxon>
        <taxon>Stephania</taxon>
    </lineage>
</organism>
<comment type="caution">
    <text evidence="3">The sequence shown here is derived from an EMBL/GenBank/DDBJ whole genome shotgun (WGS) entry which is preliminary data.</text>
</comment>
<gene>
    <name evidence="3" type="ORF">Sjap_020203</name>
</gene>
<dbReference type="Pfam" id="PF03732">
    <property type="entry name" value="Retrotrans_gag"/>
    <property type="match status" value="1"/>
</dbReference>
<keyword evidence="4" id="KW-1185">Reference proteome</keyword>